<feature type="transmembrane region" description="Helical" evidence="1">
    <location>
        <begin position="59"/>
        <end position="76"/>
    </location>
</feature>
<reference evidence="2 3" key="1">
    <citation type="submission" date="2019-06" db="EMBL/GenBank/DDBJ databases">
        <title>Sequencing the genomes of 1000 actinobacteria strains.</title>
        <authorList>
            <person name="Klenk H.-P."/>
        </authorList>
    </citation>
    <scope>NUCLEOTIDE SEQUENCE [LARGE SCALE GENOMIC DNA]</scope>
    <source>
        <strain evidence="2 3">DSM 18935</strain>
    </source>
</reference>
<dbReference type="RefSeq" id="WP_144856281.1">
    <property type="nucleotide sequence ID" value="NZ_BAAAYT010000007.1"/>
</dbReference>
<feature type="transmembrane region" description="Helical" evidence="1">
    <location>
        <begin position="34"/>
        <end position="52"/>
    </location>
</feature>
<accession>A0A560WD63</accession>
<evidence type="ECO:0000313" key="3">
    <source>
        <dbReference type="Proteomes" id="UP000315628"/>
    </source>
</evidence>
<evidence type="ECO:0000313" key="2">
    <source>
        <dbReference type="EMBL" id="TWD15516.1"/>
    </source>
</evidence>
<keyword evidence="3" id="KW-1185">Reference proteome</keyword>
<dbReference type="InterPro" id="IPR021385">
    <property type="entry name" value="DUF3017"/>
</dbReference>
<feature type="transmembrane region" description="Helical" evidence="1">
    <location>
        <begin position="88"/>
        <end position="110"/>
    </location>
</feature>
<protein>
    <submittedName>
        <fullName evidence="2">DUF3017 family protein</fullName>
    </submittedName>
</protein>
<dbReference type="EMBL" id="VIUW01000002">
    <property type="protein sequence ID" value="TWD15516.1"/>
    <property type="molecule type" value="Genomic_DNA"/>
</dbReference>
<proteinExistence type="predicted"/>
<keyword evidence="1" id="KW-0812">Transmembrane</keyword>
<keyword evidence="1" id="KW-0472">Membrane</keyword>
<organism evidence="2 3">
    <name type="scientific">Marihabitans asiaticum</name>
    <dbReference type="NCBI Taxonomy" id="415218"/>
    <lineage>
        <taxon>Bacteria</taxon>
        <taxon>Bacillati</taxon>
        <taxon>Actinomycetota</taxon>
        <taxon>Actinomycetes</taxon>
        <taxon>Micrococcales</taxon>
        <taxon>Intrasporangiaceae</taxon>
        <taxon>Marihabitans</taxon>
    </lineage>
</organism>
<name>A0A560WD63_9MICO</name>
<sequence>MAADDHLQRPRVRVDARPRVIEAEQRPPTTPSLAAWWLVVAFGAIGLVVLALGQLRAAVVTFAVTLFVAAALRLVLPEERAGGLVVRARTADVLVLAGLATSILVVGLALRRT</sequence>
<dbReference type="Proteomes" id="UP000315628">
    <property type="component" value="Unassembled WGS sequence"/>
</dbReference>
<evidence type="ECO:0000256" key="1">
    <source>
        <dbReference type="SAM" id="Phobius"/>
    </source>
</evidence>
<keyword evidence="1" id="KW-1133">Transmembrane helix</keyword>
<dbReference type="AlphaFoldDB" id="A0A560WD63"/>
<comment type="caution">
    <text evidence="2">The sequence shown here is derived from an EMBL/GenBank/DDBJ whole genome shotgun (WGS) entry which is preliminary data.</text>
</comment>
<dbReference type="Pfam" id="PF11222">
    <property type="entry name" value="DUF3017"/>
    <property type="match status" value="1"/>
</dbReference>
<gene>
    <name evidence="2" type="ORF">FB557_1029</name>
</gene>